<gene>
    <name evidence="1" type="ORF">DSM3645_28012</name>
</gene>
<dbReference type="HOGENOM" id="CLU_2131944_0_0_0"/>
<proteinExistence type="predicted"/>
<dbReference type="AlphaFoldDB" id="A3ZP28"/>
<name>A3ZP28_9BACT</name>
<dbReference type="OrthoDB" id="3078690at2"/>
<comment type="caution">
    <text evidence="1">The sequence shown here is derived from an EMBL/GenBank/DDBJ whole genome shotgun (WGS) entry which is preliminary data.</text>
</comment>
<accession>A3ZP28</accession>
<reference evidence="1 2" key="1">
    <citation type="submission" date="2006-02" db="EMBL/GenBank/DDBJ databases">
        <authorList>
            <person name="Amann R."/>
            <person name="Ferriera S."/>
            <person name="Johnson J."/>
            <person name="Kravitz S."/>
            <person name="Halpern A."/>
            <person name="Remington K."/>
            <person name="Beeson K."/>
            <person name="Tran B."/>
            <person name="Rogers Y.-H."/>
            <person name="Friedman R."/>
            <person name="Venter J.C."/>
        </authorList>
    </citation>
    <scope>NUCLEOTIDE SEQUENCE [LARGE SCALE GENOMIC DNA]</scope>
    <source>
        <strain evidence="1 2">DSM 3645</strain>
    </source>
</reference>
<evidence type="ECO:0000313" key="2">
    <source>
        <dbReference type="Proteomes" id="UP000004358"/>
    </source>
</evidence>
<evidence type="ECO:0000313" key="1">
    <source>
        <dbReference type="EMBL" id="EAQ81502.1"/>
    </source>
</evidence>
<dbReference type="RefSeq" id="WP_002653496.1">
    <property type="nucleotide sequence ID" value="NZ_CH672376.1"/>
</dbReference>
<dbReference type="Proteomes" id="UP000004358">
    <property type="component" value="Unassembled WGS sequence"/>
</dbReference>
<sequence length="109" mass="12208">MTETFIELTEDEFDQRFPLVSNHLNSHAGWAIGDGPGCLFETYGEELAFVRGQDVRFVWTLIDGDDGDMYLVGGFHHVNRIGYLISSKPIPKGACIQVHLPMPTVENEP</sequence>
<dbReference type="EMBL" id="AANZ01000004">
    <property type="protein sequence ID" value="EAQ81502.1"/>
    <property type="molecule type" value="Genomic_DNA"/>
</dbReference>
<organism evidence="1 2">
    <name type="scientific">Blastopirellula marina DSM 3645</name>
    <dbReference type="NCBI Taxonomy" id="314230"/>
    <lineage>
        <taxon>Bacteria</taxon>
        <taxon>Pseudomonadati</taxon>
        <taxon>Planctomycetota</taxon>
        <taxon>Planctomycetia</taxon>
        <taxon>Pirellulales</taxon>
        <taxon>Pirellulaceae</taxon>
        <taxon>Blastopirellula</taxon>
    </lineage>
</organism>
<dbReference type="eggNOG" id="ENOG5033F4C">
    <property type="taxonomic scope" value="Bacteria"/>
</dbReference>
<protein>
    <submittedName>
        <fullName evidence="1">Uncharacterized protein</fullName>
    </submittedName>
</protein>